<evidence type="ECO:0000256" key="2">
    <source>
        <dbReference type="ARBA" id="ARBA00009160"/>
    </source>
</evidence>
<keyword evidence="3" id="KW-0812">Transmembrane</keyword>
<comment type="subcellular location">
    <subcellularLocation>
        <location evidence="1">Membrane</location>
    </subcellularLocation>
</comment>
<sequence length="264" mass="28993">MVPKFSSLNATRANDITSLGGHPHNASICLAQTPMYRTPLGLVGSSNARLPFHQLSKQRSLSANSVFHPARFTEANRNFEKQLSAYLQQQQTSRNSRSSSSKSTMSFVLPGLRRGLMLSAPLIMCTPIWAYQFRYANRIRCDGPDPLTKITNDLTSNYTTEASTPILTQSGAVNPQAIRQISMGSILGVIGGLGISIFSKPLAILIGLGIFALQFIESRGIHVIPYSFLERRVKSMNVRSLVRDNVAFKLSFGLTFAMAAFAEF</sequence>
<gene>
    <name evidence="6" type="ORF">GMOD_00009061</name>
</gene>
<dbReference type="Proteomes" id="UP000265663">
    <property type="component" value="Unassembled WGS sequence"/>
</dbReference>
<proteinExistence type="inferred from homology"/>
<evidence type="ECO:0000256" key="4">
    <source>
        <dbReference type="ARBA" id="ARBA00022989"/>
    </source>
</evidence>
<dbReference type="PANTHER" id="PTHR21346">
    <property type="entry name" value="FUN14 DOMAIN CONTAINING"/>
    <property type="match status" value="1"/>
</dbReference>
<comment type="similarity">
    <text evidence="2">Belongs to the FUN14 family.</text>
</comment>
<keyword evidence="7" id="KW-1185">Reference proteome</keyword>
<organism evidence="6 7">
    <name type="scientific">Pyrenophora seminiperda CCB06</name>
    <dbReference type="NCBI Taxonomy" id="1302712"/>
    <lineage>
        <taxon>Eukaryota</taxon>
        <taxon>Fungi</taxon>
        <taxon>Dikarya</taxon>
        <taxon>Ascomycota</taxon>
        <taxon>Pezizomycotina</taxon>
        <taxon>Dothideomycetes</taxon>
        <taxon>Pleosporomycetidae</taxon>
        <taxon>Pleosporales</taxon>
        <taxon>Pleosporineae</taxon>
        <taxon>Pleosporaceae</taxon>
        <taxon>Pyrenophora</taxon>
    </lineage>
</organism>
<evidence type="ECO:0000256" key="1">
    <source>
        <dbReference type="ARBA" id="ARBA00004370"/>
    </source>
</evidence>
<dbReference type="InterPro" id="IPR007014">
    <property type="entry name" value="FUN14"/>
</dbReference>
<keyword evidence="4" id="KW-1133">Transmembrane helix</keyword>
<evidence type="ECO:0000313" key="7">
    <source>
        <dbReference type="Proteomes" id="UP000265663"/>
    </source>
</evidence>
<evidence type="ECO:0000256" key="3">
    <source>
        <dbReference type="ARBA" id="ARBA00022692"/>
    </source>
</evidence>
<dbReference type="GO" id="GO:0000422">
    <property type="term" value="P:autophagy of mitochondrion"/>
    <property type="evidence" value="ECO:0007669"/>
    <property type="project" value="TreeGrafter"/>
</dbReference>
<dbReference type="OrthoDB" id="3990500at2759"/>
<dbReference type="AlphaFoldDB" id="A0A3M7MFV6"/>
<reference evidence="6 7" key="1">
    <citation type="journal article" date="2014" name="PLoS ONE">
        <title>De novo Genome Assembly of the Fungal Plant Pathogen Pyrenophora semeniperda.</title>
        <authorList>
            <person name="Soliai M.M."/>
            <person name="Meyer S.E."/>
            <person name="Udall J.A."/>
            <person name="Elzinga D.E."/>
            <person name="Hermansen R.A."/>
            <person name="Bodily P.M."/>
            <person name="Hart A.A."/>
            <person name="Coleman C.E."/>
        </authorList>
    </citation>
    <scope>NUCLEOTIDE SEQUENCE [LARGE SCALE GENOMIC DNA]</scope>
    <source>
        <strain evidence="6 7">CCB06</strain>
        <tissue evidence="6">Mycelium</tissue>
    </source>
</reference>
<accession>A0A3M7MFV6</accession>
<dbReference type="GO" id="GO:0005741">
    <property type="term" value="C:mitochondrial outer membrane"/>
    <property type="evidence" value="ECO:0007669"/>
    <property type="project" value="TreeGrafter"/>
</dbReference>
<evidence type="ECO:0000256" key="5">
    <source>
        <dbReference type="ARBA" id="ARBA00023136"/>
    </source>
</evidence>
<protein>
    <submittedName>
        <fullName evidence="6">FUN14 family</fullName>
    </submittedName>
</protein>
<name>A0A3M7MFV6_9PLEO</name>
<keyword evidence="5" id="KW-0472">Membrane</keyword>
<dbReference type="Pfam" id="PF04930">
    <property type="entry name" value="FUN14"/>
    <property type="match status" value="1"/>
</dbReference>
<dbReference type="EMBL" id="KE747839">
    <property type="protein sequence ID" value="RMZ73249.1"/>
    <property type="molecule type" value="Genomic_DNA"/>
</dbReference>
<dbReference type="PANTHER" id="PTHR21346:SF0">
    <property type="entry name" value="RE45833P"/>
    <property type="match status" value="1"/>
</dbReference>
<evidence type="ECO:0000313" key="6">
    <source>
        <dbReference type="EMBL" id="RMZ73249.1"/>
    </source>
</evidence>